<evidence type="ECO:0000256" key="7">
    <source>
        <dbReference type="ARBA" id="ARBA00023288"/>
    </source>
</evidence>
<keyword evidence="3" id="KW-0309">Germination</keyword>
<name>A0A917FTB5_9BACL</name>
<evidence type="ECO:0000256" key="3">
    <source>
        <dbReference type="ARBA" id="ARBA00022544"/>
    </source>
</evidence>
<keyword evidence="6" id="KW-0564">Palmitate</keyword>
<feature type="domain" description="Spore germination GerAC-like C-terminal" evidence="8">
    <location>
        <begin position="228"/>
        <end position="392"/>
    </location>
</feature>
<keyword evidence="11" id="KW-1185">Reference proteome</keyword>
<evidence type="ECO:0000259" key="8">
    <source>
        <dbReference type="Pfam" id="PF05504"/>
    </source>
</evidence>
<protein>
    <submittedName>
        <fullName evidence="10">Spore germination protein KC</fullName>
    </submittedName>
</protein>
<dbReference type="Gene3D" id="3.30.300.210">
    <property type="entry name" value="Nutrient germinant receptor protein C, domain 3"/>
    <property type="match status" value="1"/>
</dbReference>
<dbReference type="InterPro" id="IPR038501">
    <property type="entry name" value="Spore_GerAC_C_sf"/>
</dbReference>
<gene>
    <name evidence="10" type="primary">gerKC</name>
    <name evidence="10" type="ORF">GCM10010916_20400</name>
</gene>
<dbReference type="Pfam" id="PF05504">
    <property type="entry name" value="Spore_GerAC"/>
    <property type="match status" value="1"/>
</dbReference>
<organism evidence="10 11">
    <name type="scientific">Paenibacillus abyssi</name>
    <dbReference type="NCBI Taxonomy" id="1340531"/>
    <lineage>
        <taxon>Bacteria</taxon>
        <taxon>Bacillati</taxon>
        <taxon>Bacillota</taxon>
        <taxon>Bacilli</taxon>
        <taxon>Bacillales</taxon>
        <taxon>Paenibacillaceae</taxon>
        <taxon>Paenibacillus</taxon>
    </lineage>
</organism>
<dbReference type="GO" id="GO:0009847">
    <property type="term" value="P:spore germination"/>
    <property type="evidence" value="ECO:0007669"/>
    <property type="project" value="InterPro"/>
</dbReference>
<evidence type="ECO:0000256" key="1">
    <source>
        <dbReference type="ARBA" id="ARBA00004635"/>
    </source>
</evidence>
<dbReference type="Gene3D" id="6.20.190.10">
    <property type="entry name" value="Nutrient germinant receptor protein C, domain 1"/>
    <property type="match status" value="1"/>
</dbReference>
<proteinExistence type="inferred from homology"/>
<evidence type="ECO:0000256" key="4">
    <source>
        <dbReference type="ARBA" id="ARBA00022729"/>
    </source>
</evidence>
<dbReference type="EMBL" id="BMGR01000006">
    <property type="protein sequence ID" value="GGG03237.1"/>
    <property type="molecule type" value="Genomic_DNA"/>
</dbReference>
<keyword evidence="7" id="KW-0449">Lipoprotein</keyword>
<comment type="caution">
    <text evidence="10">The sequence shown here is derived from an EMBL/GenBank/DDBJ whole genome shotgun (WGS) entry which is preliminary data.</text>
</comment>
<comment type="similarity">
    <text evidence="2">Belongs to the GerABKC lipoprotein family.</text>
</comment>
<accession>A0A917FTB5</accession>
<dbReference type="PANTHER" id="PTHR35789">
    <property type="entry name" value="SPORE GERMINATION PROTEIN B3"/>
    <property type="match status" value="1"/>
</dbReference>
<evidence type="ECO:0000256" key="5">
    <source>
        <dbReference type="ARBA" id="ARBA00023136"/>
    </source>
</evidence>
<dbReference type="GO" id="GO:0016020">
    <property type="term" value="C:membrane"/>
    <property type="evidence" value="ECO:0007669"/>
    <property type="project" value="UniProtKB-SubCell"/>
</dbReference>
<dbReference type="Pfam" id="PF25198">
    <property type="entry name" value="Spore_GerAC_N"/>
    <property type="match status" value="1"/>
</dbReference>
<dbReference type="InterPro" id="IPR008844">
    <property type="entry name" value="Spore_GerAC-like"/>
</dbReference>
<dbReference type="Proteomes" id="UP000644756">
    <property type="component" value="Unassembled WGS sequence"/>
</dbReference>
<evidence type="ECO:0000313" key="11">
    <source>
        <dbReference type="Proteomes" id="UP000644756"/>
    </source>
</evidence>
<keyword evidence="5" id="KW-0472">Membrane</keyword>
<feature type="domain" description="Spore germination protein N-terminal" evidence="9">
    <location>
        <begin position="26"/>
        <end position="202"/>
    </location>
</feature>
<dbReference type="NCBIfam" id="TIGR02887">
    <property type="entry name" value="spore_ger_x_C"/>
    <property type="match status" value="1"/>
</dbReference>
<sequence length="405" mass="45088">MTVNKMRRSFILIMLLLSVSLGGCWDIRYLDELSTTVALGIDLSGNDELQVTVQVVNPTEVSTASKGGGGSSPVTTYSATGKTVFEAIRQISNETSRRLFFSHNQVLVIGEELARKGVGDVFEFIERDPEVRTDFYVVVAKGGKAADVLKVTTPIEKIPGTKVHDNIENVENKSGTSFAVRVEDVIETIGSDKKEITMGSIEVIGNVETGGDMKNVQKIDPQTIIKLDGMAVFKGEKLIQFFNAKRSRGISWVDNKIKSTVVSVPCKNEGRTVIEIIHSSTKMKAKFQQGKPYIDIKIMQEANIAEILCPGMKGAAKAVFDQLAKETGQEVTKEITDTVTRAQKLNTDIFGFADAIYKANPSYWKKNRHNWDYIYPKIPIHVEVITQIRREGIRNKSYFEKILRE</sequence>
<dbReference type="RefSeq" id="WP_188530970.1">
    <property type="nucleotide sequence ID" value="NZ_BMGR01000006.1"/>
</dbReference>
<dbReference type="PANTHER" id="PTHR35789:SF1">
    <property type="entry name" value="SPORE GERMINATION PROTEIN B3"/>
    <property type="match status" value="1"/>
</dbReference>
<dbReference type="AlphaFoldDB" id="A0A917FTB5"/>
<evidence type="ECO:0000313" key="10">
    <source>
        <dbReference type="EMBL" id="GGG03237.1"/>
    </source>
</evidence>
<evidence type="ECO:0000259" key="9">
    <source>
        <dbReference type="Pfam" id="PF25198"/>
    </source>
</evidence>
<evidence type="ECO:0000256" key="2">
    <source>
        <dbReference type="ARBA" id="ARBA00007886"/>
    </source>
</evidence>
<dbReference type="PROSITE" id="PS51257">
    <property type="entry name" value="PROKAR_LIPOPROTEIN"/>
    <property type="match status" value="1"/>
</dbReference>
<comment type="subcellular location">
    <subcellularLocation>
        <location evidence="1">Membrane</location>
        <topology evidence="1">Lipid-anchor</topology>
    </subcellularLocation>
</comment>
<reference evidence="10" key="1">
    <citation type="journal article" date="2014" name="Int. J. Syst. Evol. Microbiol.">
        <title>Complete genome sequence of Corynebacterium casei LMG S-19264T (=DSM 44701T), isolated from a smear-ripened cheese.</title>
        <authorList>
            <consortium name="US DOE Joint Genome Institute (JGI-PGF)"/>
            <person name="Walter F."/>
            <person name="Albersmeier A."/>
            <person name="Kalinowski J."/>
            <person name="Ruckert C."/>
        </authorList>
    </citation>
    <scope>NUCLEOTIDE SEQUENCE</scope>
    <source>
        <strain evidence="10">CGMCC 1.12987</strain>
    </source>
</reference>
<reference evidence="10" key="2">
    <citation type="submission" date="2020-09" db="EMBL/GenBank/DDBJ databases">
        <authorList>
            <person name="Sun Q."/>
            <person name="Zhou Y."/>
        </authorList>
    </citation>
    <scope>NUCLEOTIDE SEQUENCE</scope>
    <source>
        <strain evidence="10">CGMCC 1.12987</strain>
    </source>
</reference>
<dbReference type="InterPro" id="IPR057336">
    <property type="entry name" value="GerAC_N"/>
</dbReference>
<dbReference type="InterPro" id="IPR046953">
    <property type="entry name" value="Spore_GerAC-like_C"/>
</dbReference>
<evidence type="ECO:0000256" key="6">
    <source>
        <dbReference type="ARBA" id="ARBA00023139"/>
    </source>
</evidence>
<keyword evidence="4" id="KW-0732">Signal</keyword>